<evidence type="ECO:0008006" key="3">
    <source>
        <dbReference type="Google" id="ProtNLM"/>
    </source>
</evidence>
<sequence length="80" mass="8908">MLKSHTLDLEVITYVIDGKLYWALSADVDTFNMSNIISLDLADESWKGLVLPTSYGEDGYPLTWGVVGNDLSVLFPNCHE</sequence>
<gene>
    <name evidence="1" type="ORF">T459_27344</name>
</gene>
<dbReference type="AlphaFoldDB" id="A0A2G2YDN5"/>
<proteinExistence type="predicted"/>
<comment type="caution">
    <text evidence="1">The sequence shown here is derived from an EMBL/GenBank/DDBJ whole genome shotgun (WGS) entry which is preliminary data.</text>
</comment>
<organism evidence="1 2">
    <name type="scientific">Capsicum annuum</name>
    <name type="common">Capsicum pepper</name>
    <dbReference type="NCBI Taxonomy" id="4072"/>
    <lineage>
        <taxon>Eukaryota</taxon>
        <taxon>Viridiplantae</taxon>
        <taxon>Streptophyta</taxon>
        <taxon>Embryophyta</taxon>
        <taxon>Tracheophyta</taxon>
        <taxon>Spermatophyta</taxon>
        <taxon>Magnoliopsida</taxon>
        <taxon>eudicotyledons</taxon>
        <taxon>Gunneridae</taxon>
        <taxon>Pentapetalae</taxon>
        <taxon>asterids</taxon>
        <taxon>lamiids</taxon>
        <taxon>Solanales</taxon>
        <taxon>Solanaceae</taxon>
        <taxon>Solanoideae</taxon>
        <taxon>Capsiceae</taxon>
        <taxon>Capsicum</taxon>
    </lineage>
</organism>
<keyword evidence="2" id="KW-1185">Reference proteome</keyword>
<dbReference type="Gramene" id="PHT67857">
    <property type="protein sequence ID" value="PHT67857"/>
    <property type="gene ID" value="T459_27344"/>
</dbReference>
<reference evidence="1 2" key="2">
    <citation type="journal article" date="2017" name="Genome Biol.">
        <title>New reference genome sequences of hot pepper reveal the massive evolution of plant disease-resistance genes by retroduplication.</title>
        <authorList>
            <person name="Kim S."/>
            <person name="Park J."/>
            <person name="Yeom S.I."/>
            <person name="Kim Y.M."/>
            <person name="Seo E."/>
            <person name="Kim K.T."/>
            <person name="Kim M.S."/>
            <person name="Lee J.M."/>
            <person name="Cheong K."/>
            <person name="Shin H.S."/>
            <person name="Kim S.B."/>
            <person name="Han K."/>
            <person name="Lee J."/>
            <person name="Park M."/>
            <person name="Lee H.A."/>
            <person name="Lee H.Y."/>
            <person name="Lee Y."/>
            <person name="Oh S."/>
            <person name="Lee J.H."/>
            <person name="Choi E."/>
            <person name="Choi E."/>
            <person name="Lee S.E."/>
            <person name="Jeon J."/>
            <person name="Kim H."/>
            <person name="Choi G."/>
            <person name="Song H."/>
            <person name="Lee J."/>
            <person name="Lee S.C."/>
            <person name="Kwon J.K."/>
            <person name="Lee H.Y."/>
            <person name="Koo N."/>
            <person name="Hong Y."/>
            <person name="Kim R.W."/>
            <person name="Kang W.H."/>
            <person name="Huh J.H."/>
            <person name="Kang B.C."/>
            <person name="Yang T.J."/>
            <person name="Lee Y.H."/>
            <person name="Bennetzen J.L."/>
            <person name="Choi D."/>
        </authorList>
    </citation>
    <scope>NUCLEOTIDE SEQUENCE [LARGE SCALE GENOMIC DNA]</scope>
    <source>
        <strain evidence="2">cv. CM334</strain>
    </source>
</reference>
<accession>A0A2G2YDN5</accession>
<dbReference type="Proteomes" id="UP000222542">
    <property type="component" value="Unassembled WGS sequence"/>
</dbReference>
<name>A0A2G2YDN5_CAPAN</name>
<dbReference type="EMBL" id="AYRZ02000011">
    <property type="protein sequence ID" value="PHT67857.1"/>
    <property type="molecule type" value="Genomic_DNA"/>
</dbReference>
<protein>
    <recommendedName>
        <fullName evidence="3">F-box associated domain-containing protein</fullName>
    </recommendedName>
</protein>
<evidence type="ECO:0000313" key="2">
    <source>
        <dbReference type="Proteomes" id="UP000222542"/>
    </source>
</evidence>
<reference evidence="1 2" key="1">
    <citation type="journal article" date="2014" name="Nat. Genet.">
        <title>Genome sequence of the hot pepper provides insights into the evolution of pungency in Capsicum species.</title>
        <authorList>
            <person name="Kim S."/>
            <person name="Park M."/>
            <person name="Yeom S.I."/>
            <person name="Kim Y.M."/>
            <person name="Lee J.M."/>
            <person name="Lee H.A."/>
            <person name="Seo E."/>
            <person name="Choi J."/>
            <person name="Cheong K."/>
            <person name="Kim K.T."/>
            <person name="Jung K."/>
            <person name="Lee G.W."/>
            <person name="Oh S.K."/>
            <person name="Bae C."/>
            <person name="Kim S.B."/>
            <person name="Lee H.Y."/>
            <person name="Kim S.Y."/>
            <person name="Kim M.S."/>
            <person name="Kang B.C."/>
            <person name="Jo Y.D."/>
            <person name="Yang H.B."/>
            <person name="Jeong H.J."/>
            <person name="Kang W.H."/>
            <person name="Kwon J.K."/>
            <person name="Shin C."/>
            <person name="Lim J.Y."/>
            <person name="Park J.H."/>
            <person name="Huh J.H."/>
            <person name="Kim J.S."/>
            <person name="Kim B.D."/>
            <person name="Cohen O."/>
            <person name="Paran I."/>
            <person name="Suh M.C."/>
            <person name="Lee S.B."/>
            <person name="Kim Y.K."/>
            <person name="Shin Y."/>
            <person name="Noh S.J."/>
            <person name="Park J."/>
            <person name="Seo Y.S."/>
            <person name="Kwon S.Y."/>
            <person name="Kim H.A."/>
            <person name="Park J.M."/>
            <person name="Kim H.J."/>
            <person name="Choi S.B."/>
            <person name="Bosland P.W."/>
            <person name="Reeves G."/>
            <person name="Jo S.H."/>
            <person name="Lee B.W."/>
            <person name="Cho H.T."/>
            <person name="Choi H.S."/>
            <person name="Lee M.S."/>
            <person name="Yu Y."/>
            <person name="Do Choi Y."/>
            <person name="Park B.S."/>
            <person name="van Deynze A."/>
            <person name="Ashrafi H."/>
            <person name="Hill T."/>
            <person name="Kim W.T."/>
            <person name="Pai H.S."/>
            <person name="Ahn H.K."/>
            <person name="Yeam I."/>
            <person name="Giovannoni J.J."/>
            <person name="Rose J.K."/>
            <person name="Sorensen I."/>
            <person name="Lee S.J."/>
            <person name="Kim R.W."/>
            <person name="Choi I.Y."/>
            <person name="Choi B.S."/>
            <person name="Lim J.S."/>
            <person name="Lee Y.H."/>
            <person name="Choi D."/>
        </authorList>
    </citation>
    <scope>NUCLEOTIDE SEQUENCE [LARGE SCALE GENOMIC DNA]</scope>
    <source>
        <strain evidence="2">cv. CM334</strain>
    </source>
</reference>
<evidence type="ECO:0000313" key="1">
    <source>
        <dbReference type="EMBL" id="PHT67857.1"/>
    </source>
</evidence>